<keyword evidence="1" id="KW-0472">Membrane</keyword>
<sequence>MTDTDMSMIKFCVRLALVAYVVALIALYLMQDRMLLPAPLDIPGTPTGHHGAYDVEPWHVDGLYAGYVATPAAAAPRGTFVLFHGNAETAENKLPVAEVFVRDGFRVVMVEYPGQGNRQGKRTMLAALAASRDALAAARAQWSGPVYLVGESLGAGMAAQAVKGNEAAVAGVALITPWDTLASVAGEKYWLFPVRWMLHDPFDSVAALERYNGPVVVIAAQQDSLIPVVHAQRLASAHPGAQLMVLPDADHNDWFSAMHDMQWRQVLRWLHAD</sequence>
<feature type="transmembrane region" description="Helical" evidence="1">
    <location>
        <begin position="12"/>
        <end position="30"/>
    </location>
</feature>
<dbReference type="Gene3D" id="3.40.50.1820">
    <property type="entry name" value="alpha/beta hydrolase"/>
    <property type="match status" value="1"/>
</dbReference>
<name>A0A0P0RLE2_9BURK</name>
<evidence type="ECO:0000259" key="2">
    <source>
        <dbReference type="Pfam" id="PF12146"/>
    </source>
</evidence>
<dbReference type="GO" id="GO:0016787">
    <property type="term" value="F:hydrolase activity"/>
    <property type="evidence" value="ECO:0007669"/>
    <property type="project" value="UniProtKB-KW"/>
</dbReference>
<dbReference type="KEGG" id="bcai:K788_0006242"/>
<keyword evidence="3" id="KW-0614">Plasmid</keyword>
<evidence type="ECO:0000313" key="4">
    <source>
        <dbReference type="Proteomes" id="UP000019146"/>
    </source>
</evidence>
<proteinExistence type="predicted"/>
<gene>
    <name evidence="3" type="ORF">K788_0006242</name>
</gene>
<feature type="domain" description="Serine aminopeptidase S33" evidence="2">
    <location>
        <begin position="75"/>
        <end position="178"/>
    </location>
</feature>
<dbReference type="InterPro" id="IPR029058">
    <property type="entry name" value="AB_hydrolase_fold"/>
</dbReference>
<keyword evidence="1" id="KW-1133">Transmembrane helix</keyword>
<keyword evidence="1" id="KW-0812">Transmembrane</keyword>
<dbReference type="AlphaFoldDB" id="A0A0P0RLE2"/>
<dbReference type="EMBL" id="CP012748">
    <property type="protein sequence ID" value="ALL69682.1"/>
    <property type="molecule type" value="Genomic_DNA"/>
</dbReference>
<dbReference type="PANTHER" id="PTHR12277:SF79">
    <property type="entry name" value="XAA-PRO DIPEPTIDYL-PEPTIDASE-RELATED"/>
    <property type="match status" value="1"/>
</dbReference>
<dbReference type="Pfam" id="PF12146">
    <property type="entry name" value="Hydrolase_4"/>
    <property type="match status" value="1"/>
</dbReference>
<dbReference type="InterPro" id="IPR022742">
    <property type="entry name" value="Hydrolase_4"/>
</dbReference>
<reference evidence="3 4" key="1">
    <citation type="journal article" date="2014" name="Genome Announc.">
        <title>Draft Genome Sequence of the Haloacid-Degrading Burkholderia caribensis Strain MBA4.</title>
        <authorList>
            <person name="Pan Y."/>
            <person name="Kong K.F."/>
            <person name="Tsang J.S."/>
        </authorList>
    </citation>
    <scope>NUCLEOTIDE SEQUENCE [LARGE SCALE GENOMIC DNA]</scope>
    <source>
        <strain evidence="3 4">MBA4</strain>
        <plasmid evidence="4">Plasmid</plasmid>
    </source>
</reference>
<dbReference type="PANTHER" id="PTHR12277">
    <property type="entry name" value="ALPHA/BETA HYDROLASE DOMAIN-CONTAINING PROTEIN"/>
    <property type="match status" value="1"/>
</dbReference>
<evidence type="ECO:0000313" key="3">
    <source>
        <dbReference type="EMBL" id="ALL69682.1"/>
    </source>
</evidence>
<geneLocation type="plasmid" evidence="4"/>
<accession>A0A0P0RLE2</accession>
<protein>
    <submittedName>
        <fullName evidence="3">Alpha/beta hydrolase</fullName>
    </submittedName>
</protein>
<organism evidence="3 4">
    <name type="scientific">Paraburkholderia caribensis MBA4</name>
    <dbReference type="NCBI Taxonomy" id="1323664"/>
    <lineage>
        <taxon>Bacteria</taxon>
        <taxon>Pseudomonadati</taxon>
        <taxon>Pseudomonadota</taxon>
        <taxon>Betaproteobacteria</taxon>
        <taxon>Burkholderiales</taxon>
        <taxon>Burkholderiaceae</taxon>
        <taxon>Paraburkholderia</taxon>
    </lineage>
</organism>
<keyword evidence="3" id="KW-0378">Hydrolase</keyword>
<evidence type="ECO:0000256" key="1">
    <source>
        <dbReference type="SAM" id="Phobius"/>
    </source>
</evidence>
<dbReference type="Proteomes" id="UP000019146">
    <property type="component" value="Plasmid unnamed"/>
</dbReference>
<dbReference type="SUPFAM" id="SSF53474">
    <property type="entry name" value="alpha/beta-Hydrolases"/>
    <property type="match status" value="1"/>
</dbReference>